<dbReference type="EMBL" id="WUAV01000006">
    <property type="protein sequence ID" value="KAF1746538.1"/>
    <property type="molecule type" value="Genomic_DNA"/>
</dbReference>
<name>A0A6A5FV97_CAERE</name>
<protein>
    <submittedName>
        <fullName evidence="2">Uncharacterized protein</fullName>
    </submittedName>
</protein>
<keyword evidence="1" id="KW-0472">Membrane</keyword>
<evidence type="ECO:0000313" key="3">
    <source>
        <dbReference type="Proteomes" id="UP000483820"/>
    </source>
</evidence>
<accession>A0A6A5FV97</accession>
<feature type="transmembrane region" description="Helical" evidence="1">
    <location>
        <begin position="49"/>
        <end position="72"/>
    </location>
</feature>
<comment type="caution">
    <text evidence="2">The sequence shown here is derived from an EMBL/GenBank/DDBJ whole genome shotgun (WGS) entry which is preliminary data.</text>
</comment>
<gene>
    <name evidence="2" type="ORF">GCK72_022994</name>
</gene>
<evidence type="ECO:0000313" key="2">
    <source>
        <dbReference type="EMBL" id="KAF1746538.1"/>
    </source>
</evidence>
<dbReference type="RefSeq" id="XP_003095317.2">
    <property type="nucleotide sequence ID" value="XM_003095269.2"/>
</dbReference>
<reference evidence="2 3" key="1">
    <citation type="submission" date="2019-12" db="EMBL/GenBank/DDBJ databases">
        <title>Chromosome-level assembly of the Caenorhabditis remanei genome.</title>
        <authorList>
            <person name="Teterina A.A."/>
            <person name="Willis J.H."/>
            <person name="Phillips P.C."/>
        </authorList>
    </citation>
    <scope>NUCLEOTIDE SEQUENCE [LARGE SCALE GENOMIC DNA]</scope>
    <source>
        <strain evidence="2 3">PX506</strain>
        <tissue evidence="2">Whole organism</tissue>
    </source>
</reference>
<dbReference type="CTD" id="9807585"/>
<organism evidence="2 3">
    <name type="scientific">Caenorhabditis remanei</name>
    <name type="common">Caenorhabditis vulgaris</name>
    <dbReference type="NCBI Taxonomy" id="31234"/>
    <lineage>
        <taxon>Eukaryota</taxon>
        <taxon>Metazoa</taxon>
        <taxon>Ecdysozoa</taxon>
        <taxon>Nematoda</taxon>
        <taxon>Chromadorea</taxon>
        <taxon>Rhabditida</taxon>
        <taxon>Rhabditina</taxon>
        <taxon>Rhabditomorpha</taxon>
        <taxon>Rhabditoidea</taxon>
        <taxon>Rhabditidae</taxon>
        <taxon>Peloderinae</taxon>
        <taxon>Caenorhabditis</taxon>
    </lineage>
</organism>
<evidence type="ECO:0000256" key="1">
    <source>
        <dbReference type="SAM" id="Phobius"/>
    </source>
</evidence>
<keyword evidence="1" id="KW-1133">Transmembrane helix</keyword>
<dbReference type="Proteomes" id="UP000483820">
    <property type="component" value="Chromosome X"/>
</dbReference>
<sequence length="103" mass="11528">MASNNNEFIIEMAELFRQNHPSSANGEKHLNHQLTENDAKEFTLLEKCVFIIFGVFIGALLALISKIVYLVLPEVVDVMQFTGSDYTLPVVQASYNLPQNNLG</sequence>
<proteinExistence type="predicted"/>
<dbReference type="AlphaFoldDB" id="A0A6A5FV97"/>
<dbReference type="KEGG" id="crq:GCK72_022994"/>
<dbReference type="GeneID" id="9807585"/>
<keyword evidence="1" id="KW-0812">Transmembrane</keyword>